<dbReference type="GO" id="GO:0032259">
    <property type="term" value="P:methylation"/>
    <property type="evidence" value="ECO:0007669"/>
    <property type="project" value="UniProtKB-KW"/>
</dbReference>
<keyword evidence="5" id="KW-0949">S-adenosyl-L-methionine</keyword>
<gene>
    <name evidence="10" type="primary">Cnig_chr_X.g22470</name>
    <name evidence="10" type="ORF">B9Z55_022470</name>
</gene>
<dbReference type="GO" id="GO:0005694">
    <property type="term" value="C:chromosome"/>
    <property type="evidence" value="ECO:0007669"/>
    <property type="project" value="UniProtKB-SubCell"/>
</dbReference>
<evidence type="ECO:0000313" key="10">
    <source>
        <dbReference type="EMBL" id="PIC15531.1"/>
    </source>
</evidence>
<reference evidence="11" key="1">
    <citation type="submission" date="2017-10" db="EMBL/GenBank/DDBJ databases">
        <title>Rapid genome shrinkage in a self-fertile nematode reveals novel sperm competition proteins.</title>
        <authorList>
            <person name="Yin D."/>
            <person name="Schwarz E.M."/>
            <person name="Thomas C.G."/>
            <person name="Felde R.L."/>
            <person name="Korf I.F."/>
            <person name="Cutter A.D."/>
            <person name="Schartner C.M."/>
            <person name="Ralston E.J."/>
            <person name="Meyer B.J."/>
            <person name="Haag E.S."/>
        </authorList>
    </citation>
    <scope>NUCLEOTIDE SEQUENCE [LARGE SCALE GENOMIC DNA]</scope>
    <source>
        <strain evidence="11">JU1422</strain>
    </source>
</reference>
<keyword evidence="8" id="KW-1133">Transmembrane helix</keyword>
<dbReference type="Pfam" id="PF00856">
    <property type="entry name" value="SET"/>
    <property type="match status" value="1"/>
</dbReference>
<dbReference type="SUPFAM" id="SSF82199">
    <property type="entry name" value="SET domain"/>
    <property type="match status" value="1"/>
</dbReference>
<comment type="subcellular location">
    <subcellularLocation>
        <location evidence="1">Chromosome</location>
    </subcellularLocation>
</comment>
<dbReference type="PANTHER" id="PTHR46223">
    <property type="entry name" value="HISTONE-LYSINE N-METHYLTRANSFERASE SUV39H"/>
    <property type="match status" value="1"/>
</dbReference>
<evidence type="ECO:0000256" key="8">
    <source>
        <dbReference type="SAM" id="Phobius"/>
    </source>
</evidence>
<dbReference type="InterPro" id="IPR001214">
    <property type="entry name" value="SET_dom"/>
</dbReference>
<dbReference type="SMART" id="SM00317">
    <property type="entry name" value="SET"/>
    <property type="match status" value="1"/>
</dbReference>
<keyword evidence="11" id="KW-1185">Reference proteome</keyword>
<evidence type="ECO:0000256" key="1">
    <source>
        <dbReference type="ARBA" id="ARBA00004286"/>
    </source>
</evidence>
<keyword evidence="3" id="KW-0489">Methyltransferase</keyword>
<organism evidence="10 11">
    <name type="scientific">Caenorhabditis nigoni</name>
    <dbReference type="NCBI Taxonomy" id="1611254"/>
    <lineage>
        <taxon>Eukaryota</taxon>
        <taxon>Metazoa</taxon>
        <taxon>Ecdysozoa</taxon>
        <taxon>Nematoda</taxon>
        <taxon>Chromadorea</taxon>
        <taxon>Rhabditida</taxon>
        <taxon>Rhabditina</taxon>
        <taxon>Rhabditomorpha</taxon>
        <taxon>Rhabditoidea</taxon>
        <taxon>Rhabditidae</taxon>
        <taxon>Peloderinae</taxon>
        <taxon>Caenorhabditis</taxon>
    </lineage>
</organism>
<keyword evidence="2" id="KW-0158">Chromosome</keyword>
<dbReference type="InterPro" id="IPR046341">
    <property type="entry name" value="SET_dom_sf"/>
</dbReference>
<dbReference type="STRING" id="1611254.A0A2G5SKX7"/>
<dbReference type="PROSITE" id="PS50280">
    <property type="entry name" value="SET"/>
    <property type="match status" value="1"/>
</dbReference>
<comment type="caution">
    <text evidence="10">The sequence shown here is derived from an EMBL/GenBank/DDBJ whole genome shotgun (WGS) entry which is preliminary data.</text>
</comment>
<evidence type="ECO:0000256" key="3">
    <source>
        <dbReference type="ARBA" id="ARBA00022603"/>
    </source>
</evidence>
<keyword evidence="6" id="KW-0479">Metal-binding</keyword>
<dbReference type="AlphaFoldDB" id="A0A2G5SKX7"/>
<evidence type="ECO:0000256" key="4">
    <source>
        <dbReference type="ARBA" id="ARBA00022679"/>
    </source>
</evidence>
<keyword evidence="8" id="KW-0472">Membrane</keyword>
<evidence type="ECO:0000256" key="5">
    <source>
        <dbReference type="ARBA" id="ARBA00022691"/>
    </source>
</evidence>
<keyword evidence="4" id="KW-0808">Transferase</keyword>
<proteinExistence type="predicted"/>
<dbReference type="GO" id="GO:0046872">
    <property type="term" value="F:metal ion binding"/>
    <property type="evidence" value="ECO:0007669"/>
    <property type="project" value="UniProtKB-KW"/>
</dbReference>
<dbReference type="OrthoDB" id="5846691at2759"/>
<dbReference type="GO" id="GO:0008168">
    <property type="term" value="F:methyltransferase activity"/>
    <property type="evidence" value="ECO:0007669"/>
    <property type="project" value="UniProtKB-KW"/>
</dbReference>
<feature type="transmembrane region" description="Helical" evidence="8">
    <location>
        <begin position="518"/>
        <end position="543"/>
    </location>
</feature>
<evidence type="ECO:0000256" key="7">
    <source>
        <dbReference type="ARBA" id="ARBA00022833"/>
    </source>
</evidence>
<evidence type="ECO:0000313" key="11">
    <source>
        <dbReference type="Proteomes" id="UP000230233"/>
    </source>
</evidence>
<dbReference type="Gene3D" id="2.170.270.10">
    <property type="entry name" value="SET domain"/>
    <property type="match status" value="1"/>
</dbReference>
<evidence type="ECO:0000256" key="6">
    <source>
        <dbReference type="ARBA" id="ARBA00022723"/>
    </source>
</evidence>
<dbReference type="InterPro" id="IPR050973">
    <property type="entry name" value="H3K9_Histone-Lys_N-MTase"/>
</dbReference>
<accession>A0A2G5SKX7</accession>
<dbReference type="Proteomes" id="UP000230233">
    <property type="component" value="Chromosome X"/>
</dbReference>
<dbReference type="EMBL" id="PDUG01000006">
    <property type="protein sequence ID" value="PIC15531.1"/>
    <property type="molecule type" value="Genomic_DNA"/>
</dbReference>
<protein>
    <recommendedName>
        <fullName evidence="9">SET domain-containing protein</fullName>
    </recommendedName>
</protein>
<name>A0A2G5SKX7_9PELO</name>
<dbReference type="PANTHER" id="PTHR46223:SF3">
    <property type="entry name" value="HISTONE-LYSINE N-METHYLTRANSFERASE SET-23"/>
    <property type="match status" value="1"/>
</dbReference>
<evidence type="ECO:0000259" key="9">
    <source>
        <dbReference type="PROSITE" id="PS50280"/>
    </source>
</evidence>
<evidence type="ECO:0000256" key="2">
    <source>
        <dbReference type="ARBA" id="ARBA00022454"/>
    </source>
</evidence>
<feature type="domain" description="SET" evidence="9">
    <location>
        <begin position="339"/>
        <end position="457"/>
    </location>
</feature>
<keyword evidence="7" id="KW-0862">Zinc</keyword>
<keyword evidence="8" id="KW-0812">Transmembrane</keyword>
<sequence>MAAVNLTDEIVPDTRTPGQPLIRTAAGVLIPRNQPLKPEFAGLANNPNIQLGHAYANPIPAEAALGGPFRSLYNYPGIARRKMTANEVSANQYSHDWKVQSTYKNIYGQLLCTYVGWNSTAAFVQHNRNFIRRNRDVMRISNARDTYLRSILQDPEATDMMKRATGKWLSMNLGLLEDPDHLFWLYEDISYYHTKIQQVHDLPSLMYICLRDNLVMPPKYKYTLFNIVEEAAMDTILGSKTNKAFEELQKSTKRRRMEAMETSCENPDQCQCNTIWHMLYAPTAQSSGSNPKYMRQNADGLLDMRGFDISDLRVAIECSDQCGCSSACPRRRCQRGQTKTLIVSYENEIIEFALRTTEPILRGEFIAEYNGVVMKLDAGTRRDESYDVSLNMICPELVINSASVGNLTRFLAHGCEPNAGLIETHSRVKEEDPLIPRVSVYAIRDIAAGEKVLISYYQQWQLESKSGISCNFDSFQIQTNINFDFLGAAQTAPTTCHVIDSLAVTTISPTKMQPFTQLYLFFVIRRPPLNATFVIFVFIATGLHRYHFSHYHRWFHG</sequence>